<dbReference type="EMBL" id="JBHSLD010000007">
    <property type="protein sequence ID" value="MFC5380786.1"/>
    <property type="molecule type" value="Genomic_DNA"/>
</dbReference>
<gene>
    <name evidence="2" type="ORF">ACFPJ6_08290</name>
</gene>
<keyword evidence="2" id="KW-0255">Endonuclease</keyword>
<name>A0ABW0GPP5_9MICO</name>
<dbReference type="InterPro" id="IPR008538">
    <property type="entry name" value="Uma2"/>
</dbReference>
<protein>
    <submittedName>
        <fullName evidence="2">Uma2 family endonuclease</fullName>
    </submittedName>
</protein>
<dbReference type="GO" id="GO:0004519">
    <property type="term" value="F:endonuclease activity"/>
    <property type="evidence" value="ECO:0007669"/>
    <property type="project" value="UniProtKB-KW"/>
</dbReference>
<comment type="caution">
    <text evidence="2">The sequence shown here is derived from an EMBL/GenBank/DDBJ whole genome shotgun (WGS) entry which is preliminary data.</text>
</comment>
<dbReference type="Pfam" id="PF05685">
    <property type="entry name" value="Uma2"/>
    <property type="match status" value="1"/>
</dbReference>
<evidence type="ECO:0000313" key="2">
    <source>
        <dbReference type="EMBL" id="MFC5380786.1"/>
    </source>
</evidence>
<dbReference type="InterPro" id="IPR012296">
    <property type="entry name" value="Nuclease_put_TT1808"/>
</dbReference>
<dbReference type="InterPro" id="IPR011335">
    <property type="entry name" value="Restrct_endonuc-II-like"/>
</dbReference>
<sequence>MAAVTVMPREGHWTVDDLDRLPDDGLQYELADGVLLVTPAPVPGHQRLVGDLFVLLRQAEVPGTEVFVAPLDYRPSRVRSLQPDLLVVRSEDVGPANVQRPLLLAVEVLLPSTRSKDLLLKRGLYEDSGVASYWVLDPEEPSLLVLDLVDGRYVETARVTGDDEVRLERPFPVTIRPAALGRR</sequence>
<keyword evidence="2" id="KW-0540">Nuclease</keyword>
<accession>A0ABW0GPP5</accession>
<evidence type="ECO:0000259" key="1">
    <source>
        <dbReference type="Pfam" id="PF05685"/>
    </source>
</evidence>
<dbReference type="Proteomes" id="UP001596122">
    <property type="component" value="Unassembled WGS sequence"/>
</dbReference>
<proteinExistence type="predicted"/>
<organism evidence="2 3">
    <name type="scientific">Aquipuribacter nitratireducens</name>
    <dbReference type="NCBI Taxonomy" id="650104"/>
    <lineage>
        <taxon>Bacteria</taxon>
        <taxon>Bacillati</taxon>
        <taxon>Actinomycetota</taxon>
        <taxon>Actinomycetes</taxon>
        <taxon>Micrococcales</taxon>
        <taxon>Intrasporangiaceae</taxon>
        <taxon>Aquipuribacter</taxon>
    </lineage>
</organism>
<dbReference type="PANTHER" id="PTHR35400">
    <property type="entry name" value="SLR1083 PROTEIN"/>
    <property type="match status" value="1"/>
</dbReference>
<dbReference type="RefSeq" id="WP_340267654.1">
    <property type="nucleotide sequence ID" value="NZ_JBBEOG010000002.1"/>
</dbReference>
<dbReference type="CDD" id="cd06260">
    <property type="entry name" value="DUF820-like"/>
    <property type="match status" value="1"/>
</dbReference>
<evidence type="ECO:0000313" key="3">
    <source>
        <dbReference type="Proteomes" id="UP001596122"/>
    </source>
</evidence>
<dbReference type="SUPFAM" id="SSF52980">
    <property type="entry name" value="Restriction endonuclease-like"/>
    <property type="match status" value="1"/>
</dbReference>
<dbReference type="PANTHER" id="PTHR35400:SF3">
    <property type="entry name" value="SLL1072 PROTEIN"/>
    <property type="match status" value="1"/>
</dbReference>
<keyword evidence="3" id="KW-1185">Reference proteome</keyword>
<dbReference type="Gene3D" id="3.90.1570.10">
    <property type="entry name" value="tt1808, chain A"/>
    <property type="match status" value="1"/>
</dbReference>
<reference evidence="3" key="1">
    <citation type="journal article" date="2019" name="Int. J. Syst. Evol. Microbiol.">
        <title>The Global Catalogue of Microorganisms (GCM) 10K type strain sequencing project: providing services to taxonomists for standard genome sequencing and annotation.</title>
        <authorList>
            <consortium name="The Broad Institute Genomics Platform"/>
            <consortium name="The Broad Institute Genome Sequencing Center for Infectious Disease"/>
            <person name="Wu L."/>
            <person name="Ma J."/>
        </authorList>
    </citation>
    <scope>NUCLEOTIDE SEQUENCE [LARGE SCALE GENOMIC DNA]</scope>
    <source>
        <strain evidence="3">CCUG 43114</strain>
    </source>
</reference>
<keyword evidence="2" id="KW-0378">Hydrolase</keyword>
<feature type="domain" description="Putative restriction endonuclease" evidence="1">
    <location>
        <begin position="16"/>
        <end position="174"/>
    </location>
</feature>